<dbReference type="InterPro" id="IPR011712">
    <property type="entry name" value="Sig_transdc_His_kin_sub3_dim/P"/>
</dbReference>
<dbReference type="EC" id="2.7.13.3" evidence="2"/>
<proteinExistence type="predicted"/>
<feature type="region of interest" description="Disordered" evidence="9">
    <location>
        <begin position="375"/>
        <end position="408"/>
    </location>
</feature>
<reference evidence="13" key="1">
    <citation type="submission" date="2017-03" db="EMBL/GenBank/DDBJ databases">
        <authorList>
            <person name="Monnet C."/>
        </authorList>
    </citation>
    <scope>NUCLEOTIDE SEQUENCE [LARGE SCALE GENOMIC DNA]</scope>
    <source>
        <strain evidence="13">Mu101</strain>
    </source>
</reference>
<dbReference type="AlphaFoldDB" id="A0A2H1KJY1"/>
<sequence>MSTRTEQLAMDAADVDRALGGRLLGLAQRHPGAIDLLVATACLAVQILVLVIAPQRPLWPLLAYAGVSSALLLWRRRFPVGVLAVIAVISTVGAMLPVPSPAVITIPAAVMVYTVAASRTIGWALAGYAVAVVLPALGTFVAALVRDDPAHSATLLEPLVLAVLALGIAVRGATQRREALAELMNERLATARVVERQRITAEMHDVVAHSLSTMVALADGASSGWEKHPERSAQALVKLGDVGRTALTEMQRILQVLREDDPVLDDELHRSGHNVPDLEELVDVYRIAGLPVRLSRKGRSVSDDPILATTIYRIVSEALTNALRYAKGATRVEVDLEAVGDELTIRVNDNGHADPGTPSQGAHRGLVGIAERAAAHGGTSTAGPRPGGGWTTTATLKIGDITEEKSRR</sequence>
<dbReference type="PANTHER" id="PTHR24421:SF10">
    <property type="entry name" value="NITRATE_NITRITE SENSOR PROTEIN NARQ"/>
    <property type="match status" value="1"/>
</dbReference>
<feature type="transmembrane region" description="Helical" evidence="10">
    <location>
        <begin position="151"/>
        <end position="170"/>
    </location>
</feature>
<comment type="catalytic activity">
    <reaction evidence="1">
        <text>ATP + protein L-histidine = ADP + protein N-phospho-L-histidine.</text>
        <dbReference type="EC" id="2.7.13.3"/>
    </reaction>
</comment>
<dbReference type="SUPFAM" id="SSF55874">
    <property type="entry name" value="ATPase domain of HSP90 chaperone/DNA topoisomerase II/histidine kinase"/>
    <property type="match status" value="1"/>
</dbReference>
<keyword evidence="5" id="KW-0547">Nucleotide-binding</keyword>
<evidence type="ECO:0000313" key="13">
    <source>
        <dbReference type="Proteomes" id="UP000234498"/>
    </source>
</evidence>
<dbReference type="Gene3D" id="1.20.5.1930">
    <property type="match status" value="1"/>
</dbReference>
<gene>
    <name evidence="12" type="ORF">BLIN101_03425</name>
</gene>
<evidence type="ECO:0000313" key="12">
    <source>
        <dbReference type="EMBL" id="SMY00113.1"/>
    </source>
</evidence>
<dbReference type="Proteomes" id="UP000234498">
    <property type="component" value="Unassembled WGS sequence"/>
</dbReference>
<keyword evidence="10" id="KW-0472">Membrane</keyword>
<dbReference type="GO" id="GO:0005524">
    <property type="term" value="F:ATP binding"/>
    <property type="evidence" value="ECO:0007669"/>
    <property type="project" value="UniProtKB-KW"/>
</dbReference>
<dbReference type="GO" id="GO:0046983">
    <property type="term" value="F:protein dimerization activity"/>
    <property type="evidence" value="ECO:0007669"/>
    <property type="project" value="InterPro"/>
</dbReference>
<dbReference type="Pfam" id="PF07730">
    <property type="entry name" value="HisKA_3"/>
    <property type="match status" value="1"/>
</dbReference>
<keyword evidence="10" id="KW-1133">Transmembrane helix</keyword>
<keyword evidence="8" id="KW-0902">Two-component regulatory system</keyword>
<dbReference type="SMART" id="SM00387">
    <property type="entry name" value="HATPase_c"/>
    <property type="match status" value="1"/>
</dbReference>
<dbReference type="RefSeq" id="WP_101556076.1">
    <property type="nucleotide sequence ID" value="NZ_FXZA01000044.1"/>
</dbReference>
<dbReference type="PANTHER" id="PTHR24421">
    <property type="entry name" value="NITRATE/NITRITE SENSOR PROTEIN NARX-RELATED"/>
    <property type="match status" value="1"/>
</dbReference>
<evidence type="ECO:0000256" key="10">
    <source>
        <dbReference type="SAM" id="Phobius"/>
    </source>
</evidence>
<keyword evidence="7" id="KW-0067">ATP-binding</keyword>
<protein>
    <recommendedName>
        <fullName evidence="2">histidine kinase</fullName>
        <ecNumber evidence="2">2.7.13.3</ecNumber>
    </recommendedName>
</protein>
<dbReference type="Pfam" id="PF23539">
    <property type="entry name" value="DUF7134"/>
    <property type="match status" value="1"/>
</dbReference>
<evidence type="ECO:0000256" key="3">
    <source>
        <dbReference type="ARBA" id="ARBA00022553"/>
    </source>
</evidence>
<evidence type="ECO:0000256" key="4">
    <source>
        <dbReference type="ARBA" id="ARBA00022679"/>
    </source>
</evidence>
<evidence type="ECO:0000256" key="9">
    <source>
        <dbReference type="SAM" id="MobiDB-lite"/>
    </source>
</evidence>
<feature type="transmembrane region" description="Helical" evidence="10">
    <location>
        <begin position="79"/>
        <end position="96"/>
    </location>
</feature>
<dbReference type="OrthoDB" id="227596at2"/>
<evidence type="ECO:0000256" key="7">
    <source>
        <dbReference type="ARBA" id="ARBA00022840"/>
    </source>
</evidence>
<feature type="transmembrane region" description="Helical" evidence="10">
    <location>
        <begin position="32"/>
        <end position="52"/>
    </location>
</feature>
<dbReference type="Gene3D" id="3.30.565.10">
    <property type="entry name" value="Histidine kinase-like ATPase, C-terminal domain"/>
    <property type="match status" value="1"/>
</dbReference>
<evidence type="ECO:0000259" key="11">
    <source>
        <dbReference type="SMART" id="SM00387"/>
    </source>
</evidence>
<evidence type="ECO:0000256" key="8">
    <source>
        <dbReference type="ARBA" id="ARBA00023012"/>
    </source>
</evidence>
<keyword evidence="4" id="KW-0808">Transferase</keyword>
<dbReference type="InterPro" id="IPR003594">
    <property type="entry name" value="HATPase_dom"/>
</dbReference>
<dbReference type="GO" id="GO:0000155">
    <property type="term" value="F:phosphorelay sensor kinase activity"/>
    <property type="evidence" value="ECO:0007669"/>
    <property type="project" value="InterPro"/>
</dbReference>
<feature type="domain" description="Histidine kinase/HSP90-like ATPase" evidence="11">
    <location>
        <begin position="306"/>
        <end position="402"/>
    </location>
</feature>
<feature type="transmembrane region" description="Helical" evidence="10">
    <location>
        <begin position="125"/>
        <end position="145"/>
    </location>
</feature>
<evidence type="ECO:0000256" key="2">
    <source>
        <dbReference type="ARBA" id="ARBA00012438"/>
    </source>
</evidence>
<dbReference type="Pfam" id="PF02518">
    <property type="entry name" value="HATPase_c"/>
    <property type="match status" value="1"/>
</dbReference>
<keyword evidence="3" id="KW-0597">Phosphoprotein</keyword>
<dbReference type="InterPro" id="IPR050482">
    <property type="entry name" value="Sensor_HK_TwoCompSys"/>
</dbReference>
<dbReference type="EMBL" id="FXZA01000044">
    <property type="protein sequence ID" value="SMY00113.1"/>
    <property type="molecule type" value="Genomic_DNA"/>
</dbReference>
<keyword evidence="6 12" id="KW-0418">Kinase</keyword>
<dbReference type="InterPro" id="IPR036890">
    <property type="entry name" value="HATPase_C_sf"/>
</dbReference>
<dbReference type="InterPro" id="IPR055558">
    <property type="entry name" value="DUF7134"/>
</dbReference>
<dbReference type="CDD" id="cd16917">
    <property type="entry name" value="HATPase_UhpB-NarQ-NarX-like"/>
    <property type="match status" value="1"/>
</dbReference>
<feature type="transmembrane region" description="Helical" evidence="10">
    <location>
        <begin position="58"/>
        <end position="74"/>
    </location>
</feature>
<keyword evidence="10" id="KW-0812">Transmembrane</keyword>
<evidence type="ECO:0000256" key="1">
    <source>
        <dbReference type="ARBA" id="ARBA00000085"/>
    </source>
</evidence>
<evidence type="ECO:0000256" key="5">
    <source>
        <dbReference type="ARBA" id="ARBA00022741"/>
    </source>
</evidence>
<name>A0A2H1KJY1_BRELN</name>
<organism evidence="12 13">
    <name type="scientific">Brevibacterium linens</name>
    <dbReference type="NCBI Taxonomy" id="1703"/>
    <lineage>
        <taxon>Bacteria</taxon>
        <taxon>Bacillati</taxon>
        <taxon>Actinomycetota</taxon>
        <taxon>Actinomycetes</taxon>
        <taxon>Micrococcales</taxon>
        <taxon>Brevibacteriaceae</taxon>
        <taxon>Brevibacterium</taxon>
    </lineage>
</organism>
<evidence type="ECO:0000256" key="6">
    <source>
        <dbReference type="ARBA" id="ARBA00022777"/>
    </source>
</evidence>
<dbReference type="GO" id="GO:0016020">
    <property type="term" value="C:membrane"/>
    <property type="evidence" value="ECO:0007669"/>
    <property type="project" value="InterPro"/>
</dbReference>
<accession>A0A2H1KJY1</accession>